<comment type="caution">
    <text evidence="18">The sequence shown here is derived from an EMBL/GenBank/DDBJ whole genome shotgun (WGS) entry which is preliminary data.</text>
</comment>
<comment type="function">
    <text evidence="1">Removes C-terminal D-alanyl residues from sugar-peptide cell wall precursors.</text>
</comment>
<feature type="chain" id="PRO_5040251326" description="serine-type D-Ala-D-Ala carboxypeptidase" evidence="16">
    <location>
        <begin position="33"/>
        <end position="398"/>
    </location>
</feature>
<keyword evidence="10" id="KW-0573">Peptidoglycan synthesis</keyword>
<dbReference type="GO" id="GO:0009002">
    <property type="term" value="F:serine-type D-Ala-D-Ala carboxypeptidase activity"/>
    <property type="evidence" value="ECO:0007669"/>
    <property type="project" value="UniProtKB-EC"/>
</dbReference>
<reference evidence="18" key="1">
    <citation type="submission" date="2021-04" db="EMBL/GenBank/DDBJ databases">
        <authorList>
            <person name="Vanwijnsberghe S."/>
        </authorList>
    </citation>
    <scope>NUCLEOTIDE SEQUENCE</scope>
    <source>
        <strain evidence="18">LMG 31841</strain>
    </source>
</reference>
<evidence type="ECO:0000313" key="18">
    <source>
        <dbReference type="EMBL" id="CAG4891307.1"/>
    </source>
</evidence>
<keyword evidence="9" id="KW-0133">Cell shape</keyword>
<dbReference type="InterPro" id="IPR012338">
    <property type="entry name" value="Beta-lactam/transpept-like"/>
</dbReference>
<evidence type="ECO:0000256" key="4">
    <source>
        <dbReference type="ARBA" id="ARBA00012448"/>
    </source>
</evidence>
<dbReference type="PANTHER" id="PTHR21581:SF6">
    <property type="entry name" value="TRAFFICKING PROTEIN PARTICLE COMPLEX SUBUNIT 12"/>
    <property type="match status" value="1"/>
</dbReference>
<evidence type="ECO:0000256" key="10">
    <source>
        <dbReference type="ARBA" id="ARBA00022984"/>
    </source>
</evidence>
<feature type="active site" evidence="13">
    <location>
        <position position="130"/>
    </location>
</feature>
<evidence type="ECO:0000259" key="17">
    <source>
        <dbReference type="SMART" id="SM00936"/>
    </source>
</evidence>
<feature type="binding site" evidence="14">
    <location>
        <position position="232"/>
    </location>
    <ligand>
        <name>substrate</name>
    </ligand>
</feature>
<dbReference type="SUPFAM" id="SSF69189">
    <property type="entry name" value="Penicillin-binding protein associated domain"/>
    <property type="match status" value="1"/>
</dbReference>
<dbReference type="Proteomes" id="UP000789704">
    <property type="component" value="Unassembled WGS sequence"/>
</dbReference>
<evidence type="ECO:0000256" key="1">
    <source>
        <dbReference type="ARBA" id="ARBA00003217"/>
    </source>
</evidence>
<dbReference type="EMBL" id="CAJQZC010000002">
    <property type="protein sequence ID" value="CAG4891307.1"/>
    <property type="molecule type" value="Genomic_DNA"/>
</dbReference>
<evidence type="ECO:0000256" key="15">
    <source>
        <dbReference type="RuleBase" id="RU004016"/>
    </source>
</evidence>
<comment type="catalytic activity">
    <reaction evidence="12">
        <text>Preferential cleavage: (Ac)2-L-Lys-D-Ala-|-D-Ala. Also transpeptidation of peptidyl-alanyl moieties that are N-acyl substituents of D-alanine.</text>
        <dbReference type="EC" id="3.4.16.4"/>
    </reaction>
</comment>
<comment type="pathway">
    <text evidence="2">Cell wall biogenesis; peptidoglycan biosynthesis.</text>
</comment>
<feature type="domain" description="Peptidase S11 D-Ala-D-Ala carboxypeptidase A C-terminal" evidence="17">
    <location>
        <begin position="289"/>
        <end position="379"/>
    </location>
</feature>
<feature type="active site" description="Acyl-ester intermediate" evidence="13">
    <location>
        <position position="68"/>
    </location>
</feature>
<dbReference type="InterPro" id="IPR001967">
    <property type="entry name" value="Peptidase_S11_N"/>
</dbReference>
<proteinExistence type="inferred from homology"/>
<evidence type="ECO:0000256" key="9">
    <source>
        <dbReference type="ARBA" id="ARBA00022960"/>
    </source>
</evidence>
<gene>
    <name evidence="18" type="primary">dacA</name>
    <name evidence="18" type="ORF">LMG31841_01384</name>
</gene>
<evidence type="ECO:0000256" key="11">
    <source>
        <dbReference type="ARBA" id="ARBA00023316"/>
    </source>
</evidence>
<protein>
    <recommendedName>
        <fullName evidence="4">serine-type D-Ala-D-Ala carboxypeptidase</fullName>
        <ecNumber evidence="4">3.4.16.4</ecNumber>
    </recommendedName>
</protein>
<accession>A0A9N8X0K0</accession>
<dbReference type="InterPro" id="IPR015956">
    <property type="entry name" value="Peniciliin-bd_prot_C_sf"/>
</dbReference>
<evidence type="ECO:0000256" key="16">
    <source>
        <dbReference type="SAM" id="SignalP"/>
    </source>
</evidence>
<evidence type="ECO:0000256" key="8">
    <source>
        <dbReference type="ARBA" id="ARBA00022801"/>
    </source>
</evidence>
<evidence type="ECO:0000256" key="2">
    <source>
        <dbReference type="ARBA" id="ARBA00004752"/>
    </source>
</evidence>
<keyword evidence="6" id="KW-0645">Protease</keyword>
<feature type="active site" description="Proton acceptor" evidence="13">
    <location>
        <position position="71"/>
    </location>
</feature>
<evidence type="ECO:0000256" key="13">
    <source>
        <dbReference type="PIRSR" id="PIRSR618044-1"/>
    </source>
</evidence>
<evidence type="ECO:0000313" key="19">
    <source>
        <dbReference type="Proteomes" id="UP000789704"/>
    </source>
</evidence>
<evidence type="ECO:0000256" key="14">
    <source>
        <dbReference type="PIRSR" id="PIRSR618044-2"/>
    </source>
</evidence>
<dbReference type="AlphaFoldDB" id="A0A9N8X0K0"/>
<keyword evidence="19" id="KW-1185">Reference proteome</keyword>
<dbReference type="SUPFAM" id="SSF56601">
    <property type="entry name" value="beta-lactamase/transpeptidase-like"/>
    <property type="match status" value="1"/>
</dbReference>
<dbReference type="GO" id="GO:0071555">
    <property type="term" value="P:cell wall organization"/>
    <property type="evidence" value="ECO:0007669"/>
    <property type="project" value="UniProtKB-KW"/>
</dbReference>
<keyword evidence="8 18" id="KW-0378">Hydrolase</keyword>
<dbReference type="EC" id="3.4.16.4" evidence="4"/>
<evidence type="ECO:0000256" key="5">
    <source>
        <dbReference type="ARBA" id="ARBA00022645"/>
    </source>
</evidence>
<dbReference type="InterPro" id="IPR037167">
    <property type="entry name" value="Peptidase_S11_C_sf"/>
</dbReference>
<dbReference type="Gene3D" id="3.40.710.10">
    <property type="entry name" value="DD-peptidase/beta-lactamase superfamily"/>
    <property type="match status" value="1"/>
</dbReference>
<dbReference type="GO" id="GO:0006508">
    <property type="term" value="P:proteolysis"/>
    <property type="evidence" value="ECO:0007669"/>
    <property type="project" value="UniProtKB-KW"/>
</dbReference>
<organism evidence="18 19">
    <name type="scientific">Paraburkholderia saeva</name>
    <dbReference type="NCBI Taxonomy" id="2777537"/>
    <lineage>
        <taxon>Bacteria</taxon>
        <taxon>Pseudomonadati</taxon>
        <taxon>Pseudomonadota</taxon>
        <taxon>Betaproteobacteria</taxon>
        <taxon>Burkholderiales</taxon>
        <taxon>Burkholderiaceae</taxon>
        <taxon>Paraburkholderia</taxon>
    </lineage>
</organism>
<comment type="similarity">
    <text evidence="3 15">Belongs to the peptidase S11 family.</text>
</comment>
<dbReference type="InterPro" id="IPR012907">
    <property type="entry name" value="Peptidase_S11_C"/>
</dbReference>
<feature type="signal peptide" evidence="16">
    <location>
        <begin position="1"/>
        <end position="32"/>
    </location>
</feature>
<evidence type="ECO:0000256" key="7">
    <source>
        <dbReference type="ARBA" id="ARBA00022729"/>
    </source>
</evidence>
<dbReference type="Pfam" id="PF00768">
    <property type="entry name" value="Peptidase_S11"/>
    <property type="match status" value="1"/>
</dbReference>
<keyword evidence="11" id="KW-0961">Cell wall biogenesis/degradation</keyword>
<dbReference type="PANTHER" id="PTHR21581">
    <property type="entry name" value="D-ALANYL-D-ALANINE CARBOXYPEPTIDASE"/>
    <property type="match status" value="1"/>
</dbReference>
<sequence>MSLTSFASSSVRRAVALGVLLPATLVASTAFAQVAPPGVNARSWVLVDATSNQVLASGNPDERVEPASLTKLMTAYLVFDALQKKKITMDQTIMPSEAVRRVRTDESRMFIEANKPVTVHDLVYGMIVQSGNDAAIALAELVGGSEAQFVPLMNAEAQRLGMKNTHYADVNGMPDPQHYTTAGDLAILSTRLIRDFPDYYNIFSVREFTYNKIKQPNRNRLLWLDPTVDGLKTGHTQAAGYCLIATAKRPLPGSPDATRRLVTVMMGEPKEHDRVQDSLKMLSYGYTAYDTVRLYKAGQVIETPHIYKGAADTIKIGVKTDQYITVPKGVGDKAKPLVERTDPLIAPITDGQQVGTAKIVADGKTLAEFPVVALQTVPQAGIVGRLWDSMMLMFNKKK</sequence>
<name>A0A9N8X0K0_9BURK</name>
<evidence type="ECO:0000256" key="6">
    <source>
        <dbReference type="ARBA" id="ARBA00022670"/>
    </source>
</evidence>
<dbReference type="PRINTS" id="PR00725">
    <property type="entry name" value="DADACBPTASE1"/>
</dbReference>
<keyword evidence="7 16" id="KW-0732">Signal</keyword>
<dbReference type="Pfam" id="PF07943">
    <property type="entry name" value="PBP5_C"/>
    <property type="match status" value="1"/>
</dbReference>
<dbReference type="Gene3D" id="2.60.410.10">
    <property type="entry name" value="D-Ala-D-Ala carboxypeptidase, C-terminal domain"/>
    <property type="match status" value="1"/>
</dbReference>
<evidence type="ECO:0000256" key="12">
    <source>
        <dbReference type="ARBA" id="ARBA00034000"/>
    </source>
</evidence>
<dbReference type="SMART" id="SM00936">
    <property type="entry name" value="PBP5_C"/>
    <property type="match status" value="1"/>
</dbReference>
<evidence type="ECO:0000256" key="3">
    <source>
        <dbReference type="ARBA" id="ARBA00007164"/>
    </source>
</evidence>
<dbReference type="GO" id="GO:0009252">
    <property type="term" value="P:peptidoglycan biosynthetic process"/>
    <property type="evidence" value="ECO:0007669"/>
    <property type="project" value="UniProtKB-KW"/>
</dbReference>
<dbReference type="InterPro" id="IPR018044">
    <property type="entry name" value="Peptidase_S11"/>
</dbReference>
<dbReference type="GO" id="GO:0008360">
    <property type="term" value="P:regulation of cell shape"/>
    <property type="evidence" value="ECO:0007669"/>
    <property type="project" value="UniProtKB-KW"/>
</dbReference>
<keyword evidence="5 18" id="KW-0121">Carboxypeptidase</keyword>